<feature type="binding site" evidence="13">
    <location>
        <begin position="264"/>
        <end position="266"/>
    </location>
    <ligand>
        <name>substrate</name>
    </ligand>
</feature>
<comment type="similarity">
    <text evidence="3 12">Belongs to the NadC/ModD family.</text>
</comment>
<keyword evidence="7 12" id="KW-0328">Glycosyltransferase</keyword>
<evidence type="ECO:0000256" key="5">
    <source>
        <dbReference type="ARBA" id="ARBA00011944"/>
    </source>
</evidence>
<dbReference type="Gene3D" id="3.20.20.70">
    <property type="entry name" value="Aldolase class I"/>
    <property type="match status" value="1"/>
</dbReference>
<dbReference type="KEGG" id="pabo:BCY86_01115"/>
<evidence type="ECO:0000256" key="6">
    <source>
        <dbReference type="ARBA" id="ARBA00022642"/>
    </source>
</evidence>
<dbReference type="InterPro" id="IPR036068">
    <property type="entry name" value="Nicotinate_pribotase-like_C"/>
</dbReference>
<dbReference type="NCBIfam" id="TIGR00078">
    <property type="entry name" value="nadC"/>
    <property type="match status" value="1"/>
</dbReference>
<feature type="binding site" evidence="13">
    <location>
        <begin position="135"/>
        <end position="137"/>
    </location>
    <ligand>
        <name>substrate</name>
    </ligand>
</feature>
<dbReference type="InterPro" id="IPR037128">
    <property type="entry name" value="Quinolinate_PRibosylTase_N_sf"/>
</dbReference>
<keyword evidence="6" id="KW-0662">Pyridine nucleotide biosynthesis</keyword>
<evidence type="ECO:0000259" key="14">
    <source>
        <dbReference type="Pfam" id="PF01729"/>
    </source>
</evidence>
<dbReference type="EC" id="2.4.2.19" evidence="5"/>
<evidence type="ECO:0000256" key="4">
    <source>
        <dbReference type="ARBA" id="ARBA00011218"/>
    </source>
</evidence>
<dbReference type="GO" id="GO:0034213">
    <property type="term" value="P:quinolinate catabolic process"/>
    <property type="evidence" value="ECO:0007669"/>
    <property type="project" value="TreeGrafter"/>
</dbReference>
<feature type="binding site" evidence="13">
    <location>
        <position position="220"/>
    </location>
    <ligand>
        <name>substrate</name>
    </ligand>
</feature>
<dbReference type="CDD" id="cd01572">
    <property type="entry name" value="QPRTase"/>
    <property type="match status" value="1"/>
</dbReference>
<dbReference type="PIRSF" id="PIRSF006250">
    <property type="entry name" value="NadC_ModD"/>
    <property type="match status" value="1"/>
</dbReference>
<proteinExistence type="inferred from homology"/>
<feature type="binding site" evidence="13">
    <location>
        <position position="169"/>
    </location>
    <ligand>
        <name>substrate</name>
    </ligand>
</feature>
<feature type="binding site" evidence="13">
    <location>
        <position position="101"/>
    </location>
    <ligand>
        <name>substrate</name>
    </ligand>
</feature>
<dbReference type="Pfam" id="PF02749">
    <property type="entry name" value="QRPTase_N"/>
    <property type="match status" value="1"/>
</dbReference>
<dbReference type="PANTHER" id="PTHR32179:SF3">
    <property type="entry name" value="NICOTINATE-NUCLEOTIDE PYROPHOSPHORYLASE [CARBOXYLATING]"/>
    <property type="match status" value="1"/>
</dbReference>
<evidence type="ECO:0000256" key="11">
    <source>
        <dbReference type="ARBA" id="ARBA00069173"/>
    </source>
</evidence>
<gene>
    <name evidence="16" type="ORF">BCY86_01115</name>
</gene>
<dbReference type="SUPFAM" id="SSF54675">
    <property type="entry name" value="Nicotinate/Quinolinate PRTase N-terminal domain-like"/>
    <property type="match status" value="1"/>
</dbReference>
<comment type="function">
    <text evidence="1">Involved in the catabolism of quinolinic acid (QA).</text>
</comment>
<evidence type="ECO:0000256" key="13">
    <source>
        <dbReference type="PIRSR" id="PIRSR006250-1"/>
    </source>
</evidence>
<keyword evidence="17" id="KW-1185">Reference proteome</keyword>
<dbReference type="SUPFAM" id="SSF51690">
    <property type="entry name" value="Nicotinate/Quinolinate PRTase C-terminal domain-like"/>
    <property type="match status" value="1"/>
</dbReference>
<evidence type="ECO:0000313" key="16">
    <source>
        <dbReference type="EMBL" id="APS00819.1"/>
    </source>
</evidence>
<dbReference type="InterPro" id="IPR022412">
    <property type="entry name" value="Quinolinate_PRibosylTrfase_N"/>
</dbReference>
<dbReference type="Proteomes" id="UP000185544">
    <property type="component" value="Chromosome"/>
</dbReference>
<evidence type="ECO:0000259" key="15">
    <source>
        <dbReference type="Pfam" id="PF02749"/>
    </source>
</evidence>
<evidence type="ECO:0000256" key="10">
    <source>
        <dbReference type="ARBA" id="ARBA00047445"/>
    </source>
</evidence>
<dbReference type="GO" id="GO:0009435">
    <property type="term" value="P:NAD+ biosynthetic process"/>
    <property type="evidence" value="ECO:0007669"/>
    <property type="project" value="UniProtKB-UniPathway"/>
</dbReference>
<comment type="pathway">
    <text evidence="2">Cofactor biosynthesis; NAD(+) biosynthesis; nicotinate D-ribonucleotide from quinolinate: step 1/1.</text>
</comment>
<dbReference type="AlphaFoldDB" id="A0A1L6MZ94"/>
<protein>
    <recommendedName>
        <fullName evidence="11">Probable nicotinate-nucleotide pyrophosphorylase [carboxylating]</fullName>
        <ecNumber evidence="5">2.4.2.19</ecNumber>
    </recommendedName>
    <alternativeName>
        <fullName evidence="9">Quinolinate phosphoribosyltransferase [decarboxylating]</fullName>
    </alternativeName>
</protein>
<keyword evidence="8 12" id="KW-0808">Transferase</keyword>
<organism evidence="16 17">
    <name type="scientific">Pajaroellobacter abortibovis</name>
    <dbReference type="NCBI Taxonomy" id="1882918"/>
    <lineage>
        <taxon>Bacteria</taxon>
        <taxon>Pseudomonadati</taxon>
        <taxon>Myxococcota</taxon>
        <taxon>Polyangia</taxon>
        <taxon>Polyangiales</taxon>
        <taxon>Polyangiaceae</taxon>
    </lineage>
</organism>
<feature type="binding site" evidence="13">
    <location>
        <position position="159"/>
    </location>
    <ligand>
        <name>substrate</name>
    </ligand>
</feature>
<dbReference type="FunFam" id="3.90.1170.20:FF:000001">
    <property type="entry name" value="Nicotinate-nucleotide diphosphorylase (Carboxylating)"/>
    <property type="match status" value="1"/>
</dbReference>
<dbReference type="InterPro" id="IPR027277">
    <property type="entry name" value="NadC/ModD"/>
</dbReference>
<accession>A0A1L6MZ94</accession>
<evidence type="ECO:0000313" key="17">
    <source>
        <dbReference type="Proteomes" id="UP000185544"/>
    </source>
</evidence>
<evidence type="ECO:0000256" key="9">
    <source>
        <dbReference type="ARBA" id="ARBA00033102"/>
    </source>
</evidence>
<comment type="subunit">
    <text evidence="4">Hexamer formed by 3 homodimers.</text>
</comment>
<evidence type="ECO:0000256" key="1">
    <source>
        <dbReference type="ARBA" id="ARBA00003237"/>
    </source>
</evidence>
<evidence type="ECO:0000256" key="8">
    <source>
        <dbReference type="ARBA" id="ARBA00022679"/>
    </source>
</evidence>
<feature type="domain" description="Quinolinate phosphoribosyl transferase N-terminal" evidence="15">
    <location>
        <begin position="26"/>
        <end position="110"/>
    </location>
</feature>
<evidence type="ECO:0000256" key="12">
    <source>
        <dbReference type="PIRNR" id="PIRNR006250"/>
    </source>
</evidence>
<dbReference type="PANTHER" id="PTHR32179">
    <property type="entry name" value="NICOTINATE-NUCLEOTIDE PYROPHOSPHORYLASE [CARBOXYLATING]"/>
    <property type="match status" value="1"/>
</dbReference>
<dbReference type="Pfam" id="PF01729">
    <property type="entry name" value="QRPTase_C"/>
    <property type="match status" value="1"/>
</dbReference>
<sequence length="283" mass="30465">MVLSPPESLYRDLLELALREDMQGGDITTMACVPADVIAVGSICTRQQAVVCGGFLVRSICRRIDPEFEVKSYQEEGVKASAGSILWSLRGRACSLLMAERVLLNFVQRLMGIATLTRTYVDALPSGSPTRIADTRKTTPGFRLLERYAVRVGGGYNHRDNLTAGVLIKDNHIAACGGIRQAVERAKRGAPHLCHIACELDRLDQIEEALGAGADVLLLDNMDSVQIAEGIRMVQKRACVEVSGGVTLESVSELARIGVDVISVGALTHSAPAIDVGLDFDFS</sequence>
<dbReference type="Gene3D" id="3.90.1170.20">
    <property type="entry name" value="Quinolinate phosphoribosyl transferase, N-terminal domain"/>
    <property type="match status" value="1"/>
</dbReference>
<dbReference type="InterPro" id="IPR013785">
    <property type="entry name" value="Aldolase_TIM"/>
</dbReference>
<comment type="catalytic activity">
    <reaction evidence="10">
        <text>nicotinate beta-D-ribonucleotide + CO2 + diphosphate = quinolinate + 5-phospho-alpha-D-ribose 1-diphosphate + 2 H(+)</text>
        <dbReference type="Rhea" id="RHEA:12733"/>
        <dbReference type="ChEBI" id="CHEBI:15378"/>
        <dbReference type="ChEBI" id="CHEBI:16526"/>
        <dbReference type="ChEBI" id="CHEBI:29959"/>
        <dbReference type="ChEBI" id="CHEBI:33019"/>
        <dbReference type="ChEBI" id="CHEBI:57502"/>
        <dbReference type="ChEBI" id="CHEBI:58017"/>
        <dbReference type="EC" id="2.4.2.19"/>
    </reaction>
</comment>
<evidence type="ECO:0000256" key="7">
    <source>
        <dbReference type="ARBA" id="ARBA00022676"/>
    </source>
</evidence>
<dbReference type="GO" id="GO:0004514">
    <property type="term" value="F:nicotinate-nucleotide diphosphorylase (carboxylating) activity"/>
    <property type="evidence" value="ECO:0007669"/>
    <property type="project" value="UniProtKB-EC"/>
</dbReference>
<dbReference type="GO" id="GO:0005737">
    <property type="term" value="C:cytoplasm"/>
    <property type="evidence" value="ECO:0007669"/>
    <property type="project" value="TreeGrafter"/>
</dbReference>
<feature type="binding site" evidence="13">
    <location>
        <begin position="243"/>
        <end position="245"/>
    </location>
    <ligand>
        <name>substrate</name>
    </ligand>
</feature>
<dbReference type="InterPro" id="IPR002638">
    <property type="entry name" value="Quinolinate_PRibosylTrfase_C"/>
</dbReference>
<reference evidence="16 17" key="1">
    <citation type="submission" date="2016-08" db="EMBL/GenBank/DDBJ databases">
        <title>Identification and validation of antigenic proteins from Pajaroellobacter abortibovis using de-novo genome sequence assembly and reverse vaccinology.</title>
        <authorList>
            <person name="Welly B.T."/>
            <person name="Miller M.R."/>
            <person name="Stott J.L."/>
            <person name="Blanchard M.T."/>
            <person name="Islas-Trejo A.D."/>
            <person name="O'Rourke S.M."/>
            <person name="Young A.E."/>
            <person name="Medrano J.F."/>
            <person name="Van Eenennaam A.L."/>
        </authorList>
    </citation>
    <scope>NUCLEOTIDE SEQUENCE [LARGE SCALE GENOMIC DNA]</scope>
    <source>
        <strain evidence="16 17">BTF92-0548A/99-0131</strain>
    </source>
</reference>
<dbReference type="FunFam" id="3.20.20.70:FF:000030">
    <property type="entry name" value="Nicotinate-nucleotide pyrophosphorylase, carboxylating"/>
    <property type="match status" value="1"/>
</dbReference>
<feature type="domain" description="Quinolinate phosphoribosyl transferase C-terminal" evidence="14">
    <location>
        <begin position="113"/>
        <end position="279"/>
    </location>
</feature>
<dbReference type="InterPro" id="IPR004393">
    <property type="entry name" value="NadC"/>
</dbReference>
<name>A0A1L6MZ94_9BACT</name>
<feature type="binding site" evidence="13">
    <location>
        <position position="199"/>
    </location>
    <ligand>
        <name>substrate</name>
    </ligand>
</feature>
<evidence type="ECO:0000256" key="2">
    <source>
        <dbReference type="ARBA" id="ARBA00004893"/>
    </source>
</evidence>
<dbReference type="UniPathway" id="UPA00253">
    <property type="reaction ID" value="UER00331"/>
</dbReference>
<dbReference type="EMBL" id="CP016908">
    <property type="protein sequence ID" value="APS00819.1"/>
    <property type="molecule type" value="Genomic_DNA"/>
</dbReference>
<evidence type="ECO:0000256" key="3">
    <source>
        <dbReference type="ARBA" id="ARBA00009400"/>
    </source>
</evidence>
<dbReference type="STRING" id="1882918.BCY86_01115"/>